<keyword evidence="3" id="KW-0813">Transport</keyword>
<dbReference type="PANTHER" id="PTHR30472:SF25">
    <property type="entry name" value="ABC TRANSPORTER PERMEASE PROTEIN MJ0876-RELATED"/>
    <property type="match status" value="1"/>
</dbReference>
<dbReference type="GO" id="GO:0022857">
    <property type="term" value="F:transmembrane transporter activity"/>
    <property type="evidence" value="ECO:0007669"/>
    <property type="project" value="InterPro"/>
</dbReference>
<organism evidence="9 10">
    <name type="scientific">Streptomyces laurentii</name>
    <dbReference type="NCBI Taxonomy" id="39478"/>
    <lineage>
        <taxon>Bacteria</taxon>
        <taxon>Bacillati</taxon>
        <taxon>Actinomycetota</taxon>
        <taxon>Actinomycetes</taxon>
        <taxon>Kitasatosporales</taxon>
        <taxon>Streptomycetaceae</taxon>
        <taxon>Streptomyces</taxon>
    </lineage>
</organism>
<keyword evidence="7 8" id="KW-0472">Membrane</keyword>
<dbReference type="CDD" id="cd06550">
    <property type="entry name" value="TM_ABC_iron-siderophores_like"/>
    <property type="match status" value="1"/>
</dbReference>
<proteinExistence type="inferred from homology"/>
<evidence type="ECO:0000313" key="10">
    <source>
        <dbReference type="Proteomes" id="UP000217676"/>
    </source>
</evidence>
<reference evidence="9 10" key="1">
    <citation type="journal article" date="2016" name="Genome Announc.">
        <title>Complete Genome Sequence of Thiostrepton-Producing Streptomyces laurentii ATCC 31255.</title>
        <authorList>
            <person name="Doi K."/>
            <person name="Fujino Y."/>
            <person name="Nagayoshi Y."/>
            <person name="Ohshima T."/>
            <person name="Ogata S."/>
        </authorList>
    </citation>
    <scope>NUCLEOTIDE SEQUENCE [LARGE SCALE GENOMIC DNA]</scope>
    <source>
        <strain evidence="9 10">ATCC 31255</strain>
    </source>
</reference>
<evidence type="ECO:0000313" key="9">
    <source>
        <dbReference type="EMBL" id="BAU87791.1"/>
    </source>
</evidence>
<dbReference type="KEGG" id="slau:SLA_6925"/>
<evidence type="ECO:0000256" key="6">
    <source>
        <dbReference type="ARBA" id="ARBA00022989"/>
    </source>
</evidence>
<feature type="transmembrane region" description="Helical" evidence="8">
    <location>
        <begin position="171"/>
        <end position="193"/>
    </location>
</feature>
<protein>
    <submittedName>
        <fullName evidence="9">ABC-type Fe3+-siderophore transport system, permease component</fullName>
    </submittedName>
</protein>
<dbReference type="PANTHER" id="PTHR30472">
    <property type="entry name" value="FERRIC ENTEROBACTIN TRANSPORT SYSTEM PERMEASE PROTEIN"/>
    <property type="match status" value="1"/>
</dbReference>
<dbReference type="SUPFAM" id="SSF81345">
    <property type="entry name" value="ABC transporter involved in vitamin B12 uptake, BtuC"/>
    <property type="match status" value="1"/>
</dbReference>
<evidence type="ECO:0000256" key="1">
    <source>
        <dbReference type="ARBA" id="ARBA00004651"/>
    </source>
</evidence>
<evidence type="ECO:0000256" key="4">
    <source>
        <dbReference type="ARBA" id="ARBA00022475"/>
    </source>
</evidence>
<feature type="transmembrane region" description="Helical" evidence="8">
    <location>
        <begin position="17"/>
        <end position="38"/>
    </location>
</feature>
<feature type="transmembrane region" description="Helical" evidence="8">
    <location>
        <begin position="137"/>
        <end position="159"/>
    </location>
</feature>
<keyword evidence="10" id="KW-1185">Reference proteome</keyword>
<dbReference type="FunFam" id="1.10.3470.10:FF:000001">
    <property type="entry name" value="Vitamin B12 ABC transporter permease BtuC"/>
    <property type="match status" value="1"/>
</dbReference>
<dbReference type="InterPro" id="IPR000522">
    <property type="entry name" value="ABC_transptr_permease_BtuC"/>
</dbReference>
<keyword evidence="6 8" id="KW-1133">Transmembrane helix</keyword>
<evidence type="ECO:0000256" key="8">
    <source>
        <dbReference type="SAM" id="Phobius"/>
    </source>
</evidence>
<keyword evidence="4" id="KW-1003">Cell membrane</keyword>
<comment type="subcellular location">
    <subcellularLocation>
        <location evidence="1">Cell membrane</location>
        <topology evidence="1">Multi-pass membrane protein</topology>
    </subcellularLocation>
</comment>
<accession>A0A160P925</accession>
<feature type="transmembrane region" description="Helical" evidence="8">
    <location>
        <begin position="300"/>
        <end position="324"/>
    </location>
</feature>
<evidence type="ECO:0000256" key="2">
    <source>
        <dbReference type="ARBA" id="ARBA00007935"/>
    </source>
</evidence>
<dbReference type="EMBL" id="AP017424">
    <property type="protein sequence ID" value="BAU87791.1"/>
    <property type="molecule type" value="Genomic_DNA"/>
</dbReference>
<name>A0A160P925_STRLU</name>
<dbReference type="Gene3D" id="1.10.3470.10">
    <property type="entry name" value="ABC transporter involved in vitamin B12 uptake, BtuC"/>
    <property type="match status" value="1"/>
</dbReference>
<keyword evidence="5 8" id="KW-0812">Transmembrane</keyword>
<evidence type="ECO:0000256" key="7">
    <source>
        <dbReference type="ARBA" id="ARBA00023136"/>
    </source>
</evidence>
<dbReference type="GO" id="GO:0005886">
    <property type="term" value="C:plasma membrane"/>
    <property type="evidence" value="ECO:0007669"/>
    <property type="project" value="UniProtKB-SubCell"/>
</dbReference>
<dbReference type="Pfam" id="PF01032">
    <property type="entry name" value="FecCD"/>
    <property type="match status" value="1"/>
</dbReference>
<evidence type="ECO:0000256" key="5">
    <source>
        <dbReference type="ARBA" id="ARBA00022692"/>
    </source>
</evidence>
<feature type="transmembrane region" description="Helical" evidence="8">
    <location>
        <begin position="214"/>
        <end position="235"/>
    </location>
</feature>
<feature type="transmembrane region" description="Helical" evidence="8">
    <location>
        <begin position="260"/>
        <end position="288"/>
    </location>
</feature>
<feature type="transmembrane region" description="Helical" evidence="8">
    <location>
        <begin position="108"/>
        <end position="130"/>
    </location>
</feature>
<sequence>MTAADRPAARPTGARRAAAALAVAVFLLLVTVLLGLAVGSVHEPPRIVADVVLRRLGLGDSHVTLLDDQIIWQLRLPRVLGAAATGAGLAVCGAVLQTLTGNDLADPYLLGISNGAAVGAVTVIVLGVGVSGAAAVSALPAAAFAGALIAVVVVLALAGARSRSLPASRTVLAGIAVGQICGAYTSFVVLVLGDRNAARGVMEWTLGSVAGARWHTAVFLTVVTVVGTVFMVAAARDLDAFAFGETAARSFGVHVERTRWALIATAALLTACLVAHTGVIGFVGLVVPHVVRLVCGPRHALLLPMSALLGASLLVGSDIVARSVLPDQEIPVGIVTAGLGAPFFAWLLWRQAGTRSAAGGRP</sequence>
<gene>
    <name evidence="9" type="ORF">SLA_6925</name>
</gene>
<dbReference type="AlphaFoldDB" id="A0A160P925"/>
<comment type="similarity">
    <text evidence="2">Belongs to the binding-protein-dependent transport system permease family. FecCD subfamily.</text>
</comment>
<dbReference type="InterPro" id="IPR037294">
    <property type="entry name" value="ABC_BtuC-like"/>
</dbReference>
<feature type="transmembrane region" description="Helical" evidence="8">
    <location>
        <begin position="330"/>
        <end position="349"/>
    </location>
</feature>
<dbReference type="Proteomes" id="UP000217676">
    <property type="component" value="Chromosome"/>
</dbReference>
<evidence type="ECO:0000256" key="3">
    <source>
        <dbReference type="ARBA" id="ARBA00022448"/>
    </source>
</evidence>